<organism evidence="1 2">
    <name type="scientific">Monosiga brevicollis</name>
    <name type="common">Choanoflagellate</name>
    <dbReference type="NCBI Taxonomy" id="81824"/>
    <lineage>
        <taxon>Eukaryota</taxon>
        <taxon>Choanoflagellata</taxon>
        <taxon>Craspedida</taxon>
        <taxon>Salpingoecidae</taxon>
        <taxon>Monosiga</taxon>
    </lineage>
</organism>
<sequence length="184" mass="20268">MGTPVWPADSGIKAIVLDFDKTITVKHTTGAIFQTAMLDDKNIEINFADLDFFRRVAPVICENGKLCIATFADDAEEALLSDEQIIAWNPENRSMNPKVVGKNLHLEELRKVLGLKKNQMVLFDDSNKNIVLAKKKGYAAIDVPEPVRAEDSDAVTGGFNEDAWKTFLVEQAQTKKASGGCTLL</sequence>
<evidence type="ECO:0008006" key="3">
    <source>
        <dbReference type="Google" id="ProtNLM"/>
    </source>
</evidence>
<evidence type="ECO:0000313" key="1">
    <source>
        <dbReference type="EMBL" id="EDQ92630.1"/>
    </source>
</evidence>
<dbReference type="GO" id="GO:0003993">
    <property type="term" value="F:acid phosphatase activity"/>
    <property type="evidence" value="ECO:0000318"/>
    <property type="project" value="GO_Central"/>
</dbReference>
<keyword evidence="2" id="KW-1185">Reference proteome</keyword>
<dbReference type="EMBL" id="CH991543">
    <property type="protein sequence ID" value="EDQ92630.1"/>
    <property type="molecule type" value="Genomic_DNA"/>
</dbReference>
<dbReference type="InterPro" id="IPR023214">
    <property type="entry name" value="HAD_sf"/>
</dbReference>
<dbReference type="KEGG" id="mbr:MONBRDRAFT_5334"/>
<evidence type="ECO:0000313" key="2">
    <source>
        <dbReference type="Proteomes" id="UP000001357"/>
    </source>
</evidence>
<dbReference type="GeneID" id="5888031"/>
<accession>A9UQN5</accession>
<dbReference type="RefSeq" id="XP_001742392.1">
    <property type="nucleotide sequence ID" value="XM_001742340.1"/>
</dbReference>
<gene>
    <name evidence="1" type="ORF">MONBRDRAFT_5334</name>
</gene>
<reference evidence="1 2" key="1">
    <citation type="journal article" date="2008" name="Nature">
        <title>The genome of the choanoflagellate Monosiga brevicollis and the origin of metazoans.</title>
        <authorList>
            <consortium name="JGI Sequencing"/>
            <person name="King N."/>
            <person name="Westbrook M.J."/>
            <person name="Young S.L."/>
            <person name="Kuo A."/>
            <person name="Abedin M."/>
            <person name="Chapman J."/>
            <person name="Fairclough S."/>
            <person name="Hellsten U."/>
            <person name="Isogai Y."/>
            <person name="Letunic I."/>
            <person name="Marr M."/>
            <person name="Pincus D."/>
            <person name="Putnam N."/>
            <person name="Rokas A."/>
            <person name="Wright K.J."/>
            <person name="Zuzow R."/>
            <person name="Dirks W."/>
            <person name="Good M."/>
            <person name="Goodstein D."/>
            <person name="Lemons D."/>
            <person name="Li W."/>
            <person name="Lyons J.B."/>
            <person name="Morris A."/>
            <person name="Nichols S."/>
            <person name="Richter D.J."/>
            <person name="Salamov A."/>
            <person name="Bork P."/>
            <person name="Lim W.A."/>
            <person name="Manning G."/>
            <person name="Miller W.T."/>
            <person name="McGinnis W."/>
            <person name="Shapiro H."/>
            <person name="Tjian R."/>
            <person name="Grigoriev I.V."/>
            <person name="Rokhsar D."/>
        </authorList>
    </citation>
    <scope>NUCLEOTIDE SEQUENCE [LARGE SCALE GENOMIC DNA]</scope>
    <source>
        <strain evidence="2">MX1 / ATCC 50154</strain>
    </source>
</reference>
<dbReference type="Proteomes" id="UP000001357">
    <property type="component" value="Unassembled WGS sequence"/>
</dbReference>
<dbReference type="AlphaFoldDB" id="A9UQN5"/>
<proteinExistence type="predicted"/>
<protein>
    <recommendedName>
        <fullName evidence="3">FCP1 homology domain-containing protein</fullName>
    </recommendedName>
</protein>
<dbReference type="SUPFAM" id="SSF56784">
    <property type="entry name" value="HAD-like"/>
    <property type="match status" value="1"/>
</dbReference>
<dbReference type="InterPro" id="IPR036412">
    <property type="entry name" value="HAD-like_sf"/>
</dbReference>
<dbReference type="Gene3D" id="3.40.50.1000">
    <property type="entry name" value="HAD superfamily/HAD-like"/>
    <property type="match status" value="1"/>
</dbReference>
<name>A9UQN5_MONBE</name>
<dbReference type="InParanoid" id="A9UQN5"/>